<evidence type="ECO:0000313" key="2">
    <source>
        <dbReference type="EMBL" id="QDG52206.1"/>
    </source>
</evidence>
<evidence type="ECO:0008006" key="4">
    <source>
        <dbReference type="Google" id="ProtNLM"/>
    </source>
</evidence>
<reference evidence="2 3" key="1">
    <citation type="submission" date="2019-06" db="EMBL/GenBank/DDBJ databases">
        <title>Persicimonas caeni gen. nov., sp. nov., a predatory bacterium isolated from solar saltern.</title>
        <authorList>
            <person name="Wang S."/>
        </authorList>
    </citation>
    <scope>NUCLEOTIDE SEQUENCE [LARGE SCALE GENOMIC DNA]</scope>
    <source>
        <strain evidence="2 3">YN101</strain>
    </source>
</reference>
<dbReference type="Proteomes" id="UP000315995">
    <property type="component" value="Chromosome"/>
</dbReference>
<accession>A0A5B8Y801</accession>
<gene>
    <name evidence="2" type="ORF">FIV42_16090</name>
</gene>
<dbReference type="EMBL" id="CP041186">
    <property type="protein sequence ID" value="QDG52206.1"/>
    <property type="molecule type" value="Genomic_DNA"/>
</dbReference>
<dbReference type="RefSeq" id="WP_141198678.1">
    <property type="nucleotide sequence ID" value="NZ_CP041186.1"/>
</dbReference>
<accession>A0A4Y6PV49</accession>
<dbReference type="AlphaFoldDB" id="A0A4Y6PV49"/>
<name>A0A4Y6PV49_PERCE</name>
<feature type="chain" id="PRO_5030106496" description="Tetratricopeptide repeat protein" evidence="1">
    <location>
        <begin position="36"/>
        <end position="287"/>
    </location>
</feature>
<proteinExistence type="predicted"/>
<evidence type="ECO:0000256" key="1">
    <source>
        <dbReference type="SAM" id="SignalP"/>
    </source>
</evidence>
<sequence length="287" mass="30524">MAIQVSARASRALLVTLTSLALLAASSLPAPSAYAQSAKPGIDAAVQALQEGNYGYGLELLDNLRRTSDDPRITYYRGYALEKLGHCAAAKQAYRVAAAAPNRKKLQEYASGALEGFDARCVPTSTRPTRSPADLQEVQPNFANTPLPAPSQPSTMRVGWQVFGWTTIFLGGLVAASVPLKSAIEDSAIDAVEPYFVRRYGCQVDRDGASGPACNEEALIKDPAYQTYEDGIVIAERTNKYLLYGGAGLAAVGVLTLITVEVTEPDTVDIAFNPSADGAGLQAIFRF</sequence>
<protein>
    <recommendedName>
        <fullName evidence="4">Tetratricopeptide repeat protein</fullName>
    </recommendedName>
</protein>
<keyword evidence="3" id="KW-1185">Reference proteome</keyword>
<feature type="signal peptide" evidence="1">
    <location>
        <begin position="1"/>
        <end position="35"/>
    </location>
</feature>
<organism evidence="2 3">
    <name type="scientific">Persicimonas caeni</name>
    <dbReference type="NCBI Taxonomy" id="2292766"/>
    <lineage>
        <taxon>Bacteria</taxon>
        <taxon>Deltaproteobacteria</taxon>
        <taxon>Bradymonadales</taxon>
        <taxon>Bradymonadaceae</taxon>
        <taxon>Persicimonas</taxon>
    </lineage>
</organism>
<keyword evidence="1" id="KW-0732">Signal</keyword>
<evidence type="ECO:0000313" key="3">
    <source>
        <dbReference type="Proteomes" id="UP000315995"/>
    </source>
</evidence>